<proteinExistence type="predicted"/>
<gene>
    <name evidence="1" type="ORF">J2S74_000905</name>
</gene>
<evidence type="ECO:0000313" key="2">
    <source>
        <dbReference type="Proteomes" id="UP001230005"/>
    </source>
</evidence>
<reference evidence="1 2" key="1">
    <citation type="submission" date="2023-07" db="EMBL/GenBank/DDBJ databases">
        <title>Genomic Encyclopedia of Type Strains, Phase IV (KMG-IV): sequencing the most valuable type-strain genomes for metagenomic binning, comparative biology and taxonomic classification.</title>
        <authorList>
            <person name="Goeker M."/>
        </authorList>
    </citation>
    <scope>NUCLEOTIDE SEQUENCE [LARGE SCALE GENOMIC DNA]</scope>
    <source>
        <strain evidence="1 2">DSM 9768</strain>
    </source>
</reference>
<evidence type="ECO:0000313" key="1">
    <source>
        <dbReference type="EMBL" id="MDQ0253533.1"/>
    </source>
</evidence>
<sequence>MGILNKAIEAKRQKLIDLLISSGVYKVNNKQLYKLTLSELQDEFRRLDNNE</sequence>
<dbReference type="EMBL" id="JAUSUG010000003">
    <property type="protein sequence ID" value="MDQ0253533.1"/>
    <property type="molecule type" value="Genomic_DNA"/>
</dbReference>
<dbReference type="Pfam" id="PF13076">
    <property type="entry name" value="Fur_reg_FbpA"/>
    <property type="match status" value="1"/>
</dbReference>
<comment type="caution">
    <text evidence="1">The sequence shown here is derived from an EMBL/GenBank/DDBJ whole genome shotgun (WGS) entry which is preliminary data.</text>
</comment>
<evidence type="ECO:0008006" key="3">
    <source>
        <dbReference type="Google" id="ProtNLM"/>
    </source>
</evidence>
<dbReference type="InterPro" id="IPR025072">
    <property type="entry name" value="Fur_reg_FbpA"/>
</dbReference>
<keyword evidence="2" id="KW-1185">Reference proteome</keyword>
<organism evidence="1 2">
    <name type="scientific">Evansella vedderi</name>
    <dbReference type="NCBI Taxonomy" id="38282"/>
    <lineage>
        <taxon>Bacteria</taxon>
        <taxon>Bacillati</taxon>
        <taxon>Bacillota</taxon>
        <taxon>Bacilli</taxon>
        <taxon>Bacillales</taxon>
        <taxon>Bacillaceae</taxon>
        <taxon>Evansella</taxon>
    </lineage>
</organism>
<dbReference type="Proteomes" id="UP001230005">
    <property type="component" value="Unassembled WGS sequence"/>
</dbReference>
<protein>
    <recommendedName>
        <fullName evidence="3">Fur-regulated basic protein FbpA</fullName>
    </recommendedName>
</protein>
<name>A0ABT9ZQL2_9BACI</name>
<accession>A0ABT9ZQL2</accession>